<dbReference type="EMBL" id="BJNP01000044">
    <property type="protein sequence ID" value="GEC73461.1"/>
    <property type="molecule type" value="Genomic_DNA"/>
</dbReference>
<proteinExistence type="predicted"/>
<sequence length="285" mass="33133">MKVKYVFDKISKRFISFKHHPLTKQNPSKALFRYVKFNFIQYIYNKPRVYDWIDGLKFYAQKGDAGIVANIYFRLFDYEESMFLIHNLKENELFVDIGANVGHFSLLAAGICKAQVIAFEPIPLTFNKLKKNIDLNKLSEKVSLFKIGIGEENSLLNFTTTKDVMNGVAMEYETEVVSVEVKKLDDIPTVKNATFLKIDVEGYEFFVLKGASKVLKSEELKFIIIELNFSTLKFGHTSEEIFRYLSSFGFIPISYDTKNKEMIRLESFNSNKFNTIFVKKDFFKC</sequence>
<organism evidence="2 3">
    <name type="scientific">Flavobacterium flevense</name>
    <dbReference type="NCBI Taxonomy" id="983"/>
    <lineage>
        <taxon>Bacteria</taxon>
        <taxon>Pseudomonadati</taxon>
        <taxon>Bacteroidota</taxon>
        <taxon>Flavobacteriia</taxon>
        <taxon>Flavobacteriales</taxon>
        <taxon>Flavobacteriaceae</taxon>
        <taxon>Flavobacterium</taxon>
    </lineage>
</organism>
<dbReference type="Gene3D" id="3.40.50.150">
    <property type="entry name" value="Vaccinia Virus protein VP39"/>
    <property type="match status" value="1"/>
</dbReference>
<reference evidence="2 3" key="1">
    <citation type="submission" date="2019-06" db="EMBL/GenBank/DDBJ databases">
        <title>Whole genome shotgun sequence of Flavobacterium flevense NBRC 14960.</title>
        <authorList>
            <person name="Hosoyama A."/>
            <person name="Uohara A."/>
            <person name="Ohji S."/>
            <person name="Ichikawa N."/>
        </authorList>
    </citation>
    <scope>NUCLEOTIDE SEQUENCE [LARGE SCALE GENOMIC DNA]</scope>
    <source>
        <strain evidence="2 3">NBRC 14960</strain>
    </source>
</reference>
<dbReference type="AlphaFoldDB" id="A0A4Y4AYV6"/>
<evidence type="ECO:0000259" key="1">
    <source>
        <dbReference type="Pfam" id="PF05050"/>
    </source>
</evidence>
<dbReference type="OrthoDB" id="9812600at2"/>
<keyword evidence="3" id="KW-1185">Reference proteome</keyword>
<dbReference type="InterPro" id="IPR029063">
    <property type="entry name" value="SAM-dependent_MTases_sf"/>
</dbReference>
<dbReference type="Pfam" id="PF05050">
    <property type="entry name" value="Methyltransf_21"/>
    <property type="match status" value="1"/>
</dbReference>
<dbReference type="SUPFAM" id="SSF53335">
    <property type="entry name" value="S-adenosyl-L-methionine-dependent methyltransferases"/>
    <property type="match status" value="1"/>
</dbReference>
<dbReference type="NCBIfam" id="TIGR01444">
    <property type="entry name" value="fkbM_fam"/>
    <property type="match status" value="1"/>
</dbReference>
<evidence type="ECO:0000313" key="3">
    <source>
        <dbReference type="Proteomes" id="UP000316775"/>
    </source>
</evidence>
<dbReference type="STRING" id="983.SAMN05443543_108177"/>
<dbReference type="Proteomes" id="UP000316775">
    <property type="component" value="Unassembled WGS sequence"/>
</dbReference>
<feature type="domain" description="Methyltransferase FkbM" evidence="1">
    <location>
        <begin position="96"/>
        <end position="251"/>
    </location>
</feature>
<comment type="caution">
    <text evidence="2">The sequence shown here is derived from an EMBL/GenBank/DDBJ whole genome shotgun (WGS) entry which is preliminary data.</text>
</comment>
<dbReference type="CDD" id="cd02440">
    <property type="entry name" value="AdoMet_MTases"/>
    <property type="match status" value="1"/>
</dbReference>
<dbReference type="InterPro" id="IPR006342">
    <property type="entry name" value="FkbM_mtfrase"/>
</dbReference>
<dbReference type="RefSeq" id="WP_073246078.1">
    <property type="nucleotide sequence ID" value="NZ_BJNP01000044.1"/>
</dbReference>
<gene>
    <name evidence="2" type="ORF">FFL01_30000</name>
</gene>
<dbReference type="InterPro" id="IPR052514">
    <property type="entry name" value="SAM-dependent_MTase"/>
</dbReference>
<evidence type="ECO:0000313" key="2">
    <source>
        <dbReference type="EMBL" id="GEC73461.1"/>
    </source>
</evidence>
<dbReference type="PANTHER" id="PTHR34203:SF15">
    <property type="entry name" value="SLL1173 PROTEIN"/>
    <property type="match status" value="1"/>
</dbReference>
<protein>
    <recommendedName>
        <fullName evidence="1">Methyltransferase FkbM domain-containing protein</fullName>
    </recommendedName>
</protein>
<accession>A0A4Y4AYV6</accession>
<dbReference type="PANTHER" id="PTHR34203">
    <property type="entry name" value="METHYLTRANSFERASE, FKBM FAMILY PROTEIN"/>
    <property type="match status" value="1"/>
</dbReference>
<name>A0A4Y4AYV6_9FLAO</name>